<evidence type="ECO:0000256" key="1">
    <source>
        <dbReference type="ARBA" id="ARBA00001946"/>
    </source>
</evidence>
<dbReference type="CDD" id="cd05403">
    <property type="entry name" value="NT_KNTase_like"/>
    <property type="match status" value="1"/>
</dbReference>
<evidence type="ECO:0000256" key="6">
    <source>
        <dbReference type="ARBA" id="ARBA00022741"/>
    </source>
</evidence>
<protein>
    <recommendedName>
        <fullName evidence="10">HTH cro/C1-type domain-containing protein</fullName>
    </recommendedName>
</protein>
<evidence type="ECO:0000256" key="4">
    <source>
        <dbReference type="ARBA" id="ARBA00022695"/>
    </source>
</evidence>
<evidence type="ECO:0000259" key="10">
    <source>
        <dbReference type="PROSITE" id="PS50943"/>
    </source>
</evidence>
<keyword evidence="12" id="KW-1185">Reference proteome</keyword>
<reference evidence="11 12" key="1">
    <citation type="submission" date="2018-11" db="EMBL/GenBank/DDBJ databases">
        <title>Sequencing the genomes of 1000 actinobacteria strains.</title>
        <authorList>
            <person name="Klenk H.-P."/>
        </authorList>
    </citation>
    <scope>NUCLEOTIDE SEQUENCE [LARGE SCALE GENOMIC DNA]</scope>
    <source>
        <strain evidence="11 12">DSM 14418</strain>
    </source>
</reference>
<dbReference type="PANTHER" id="PTHR33571:SF12">
    <property type="entry name" value="BSL3053 PROTEIN"/>
    <property type="match status" value="1"/>
</dbReference>
<accession>A0A3N4Z0U6</accession>
<sequence length="150" mass="16097">MDGSELRALRTKHGLTQTEVARAARMHQPDLSALENGRPTSDALLTRVEGAIRSLLRPGPTLQRHRAEVRTLLESMGAQRIRVFGSTIHGTDQPGSDVDLLVDAPEGTGLIAVIRMEEAVRAVLDLPVDIVVDDPATPALTTARAEAVPL</sequence>
<dbReference type="PANTHER" id="PTHR33571">
    <property type="entry name" value="SSL8005 PROTEIN"/>
    <property type="match status" value="1"/>
</dbReference>
<comment type="cofactor">
    <cofactor evidence="1">
        <name>Mg(2+)</name>
        <dbReference type="ChEBI" id="CHEBI:18420"/>
    </cofactor>
</comment>
<dbReference type="GO" id="GO:0005524">
    <property type="term" value="F:ATP binding"/>
    <property type="evidence" value="ECO:0007669"/>
    <property type="project" value="UniProtKB-KW"/>
</dbReference>
<evidence type="ECO:0000256" key="9">
    <source>
        <dbReference type="ARBA" id="ARBA00038276"/>
    </source>
</evidence>
<keyword evidence="5" id="KW-0479">Metal-binding</keyword>
<evidence type="ECO:0000256" key="5">
    <source>
        <dbReference type="ARBA" id="ARBA00022723"/>
    </source>
</evidence>
<evidence type="ECO:0000256" key="2">
    <source>
        <dbReference type="ARBA" id="ARBA00022649"/>
    </source>
</evidence>
<comment type="caution">
    <text evidence="11">The sequence shown here is derived from an EMBL/GenBank/DDBJ whole genome shotgun (WGS) entry which is preliminary data.</text>
</comment>
<dbReference type="RefSeq" id="WP_123916074.1">
    <property type="nucleotide sequence ID" value="NZ_RKRA01000001.1"/>
</dbReference>
<dbReference type="InterPro" id="IPR043519">
    <property type="entry name" value="NT_sf"/>
</dbReference>
<keyword evidence="3" id="KW-0808">Transferase</keyword>
<dbReference type="GO" id="GO:0003677">
    <property type="term" value="F:DNA binding"/>
    <property type="evidence" value="ECO:0007669"/>
    <property type="project" value="InterPro"/>
</dbReference>
<dbReference type="Pfam" id="PF13560">
    <property type="entry name" value="HTH_31"/>
    <property type="match status" value="1"/>
</dbReference>
<organism evidence="11 12">
    <name type="scientific">Georgenia muralis</name>
    <dbReference type="NCBI Taxonomy" id="154117"/>
    <lineage>
        <taxon>Bacteria</taxon>
        <taxon>Bacillati</taxon>
        <taxon>Actinomycetota</taxon>
        <taxon>Actinomycetes</taxon>
        <taxon>Micrococcales</taxon>
        <taxon>Bogoriellaceae</taxon>
        <taxon>Georgenia</taxon>
    </lineage>
</organism>
<dbReference type="GO" id="GO:0046872">
    <property type="term" value="F:metal ion binding"/>
    <property type="evidence" value="ECO:0007669"/>
    <property type="project" value="UniProtKB-KW"/>
</dbReference>
<gene>
    <name evidence="11" type="ORF">EDD32_1358</name>
</gene>
<dbReference type="Gene3D" id="3.30.460.10">
    <property type="entry name" value="Beta Polymerase, domain 2"/>
    <property type="match status" value="1"/>
</dbReference>
<keyword evidence="2" id="KW-1277">Toxin-antitoxin system</keyword>
<dbReference type="SUPFAM" id="SSF81301">
    <property type="entry name" value="Nucleotidyltransferase"/>
    <property type="match status" value="1"/>
</dbReference>
<evidence type="ECO:0000256" key="7">
    <source>
        <dbReference type="ARBA" id="ARBA00022840"/>
    </source>
</evidence>
<dbReference type="AlphaFoldDB" id="A0A3N4Z0U6"/>
<evidence type="ECO:0000256" key="8">
    <source>
        <dbReference type="ARBA" id="ARBA00022842"/>
    </source>
</evidence>
<dbReference type="EMBL" id="RKRA01000001">
    <property type="protein sequence ID" value="RPF26899.1"/>
    <property type="molecule type" value="Genomic_DNA"/>
</dbReference>
<evidence type="ECO:0000313" key="12">
    <source>
        <dbReference type="Proteomes" id="UP000280726"/>
    </source>
</evidence>
<dbReference type="GO" id="GO:0016779">
    <property type="term" value="F:nucleotidyltransferase activity"/>
    <property type="evidence" value="ECO:0007669"/>
    <property type="project" value="UniProtKB-KW"/>
</dbReference>
<proteinExistence type="inferred from homology"/>
<evidence type="ECO:0000256" key="3">
    <source>
        <dbReference type="ARBA" id="ARBA00022679"/>
    </source>
</evidence>
<dbReference type="InterPro" id="IPR002934">
    <property type="entry name" value="Polymerase_NTP_transf_dom"/>
</dbReference>
<dbReference type="PROSITE" id="PS50943">
    <property type="entry name" value="HTH_CROC1"/>
    <property type="match status" value="1"/>
</dbReference>
<dbReference type="InterPro" id="IPR001387">
    <property type="entry name" value="Cro/C1-type_HTH"/>
</dbReference>
<dbReference type="Pfam" id="PF01909">
    <property type="entry name" value="NTP_transf_2"/>
    <property type="match status" value="1"/>
</dbReference>
<dbReference type="CDD" id="cd00093">
    <property type="entry name" value="HTH_XRE"/>
    <property type="match status" value="1"/>
</dbReference>
<keyword evidence="8" id="KW-0460">Magnesium</keyword>
<comment type="similarity">
    <text evidence="9">Belongs to the MntA antitoxin family.</text>
</comment>
<name>A0A3N4Z0U6_9MICO</name>
<keyword evidence="6" id="KW-0547">Nucleotide-binding</keyword>
<dbReference type="Gene3D" id="1.10.260.40">
    <property type="entry name" value="lambda repressor-like DNA-binding domains"/>
    <property type="match status" value="1"/>
</dbReference>
<dbReference type="InterPro" id="IPR052038">
    <property type="entry name" value="Type-VII_TA_antitoxin"/>
</dbReference>
<dbReference type="SMART" id="SM00530">
    <property type="entry name" value="HTH_XRE"/>
    <property type="match status" value="1"/>
</dbReference>
<feature type="domain" description="HTH cro/C1-type" evidence="10">
    <location>
        <begin position="6"/>
        <end position="38"/>
    </location>
</feature>
<dbReference type="OrthoDB" id="9803128at2"/>
<keyword evidence="7" id="KW-0067">ATP-binding</keyword>
<dbReference type="SUPFAM" id="SSF47413">
    <property type="entry name" value="lambda repressor-like DNA-binding domains"/>
    <property type="match status" value="1"/>
</dbReference>
<keyword evidence="4" id="KW-0548">Nucleotidyltransferase</keyword>
<evidence type="ECO:0000313" key="11">
    <source>
        <dbReference type="EMBL" id="RPF26899.1"/>
    </source>
</evidence>
<dbReference type="InterPro" id="IPR010982">
    <property type="entry name" value="Lambda_DNA-bd_dom_sf"/>
</dbReference>
<dbReference type="Proteomes" id="UP000280726">
    <property type="component" value="Unassembled WGS sequence"/>
</dbReference>